<evidence type="ECO:0000313" key="3">
    <source>
        <dbReference type="Proteomes" id="UP001595693"/>
    </source>
</evidence>
<name>A0ABV8DBW8_9BURK</name>
<accession>A0ABV8DBW8</accession>
<comment type="caution">
    <text evidence="2">The sequence shown here is derived from an EMBL/GenBank/DDBJ whole genome shotgun (WGS) entry which is preliminary data.</text>
</comment>
<dbReference type="InterPro" id="IPR022273">
    <property type="entry name" value="PRTRC_protein-E"/>
</dbReference>
<dbReference type="EMBL" id="JBHSAJ010000035">
    <property type="protein sequence ID" value="MFC3935515.1"/>
    <property type="molecule type" value="Genomic_DNA"/>
</dbReference>
<gene>
    <name evidence="2" type="ORF">ACFOW3_12905</name>
</gene>
<sequence>MLFQNLHHLATKGVAITLKVTDAGAGKLEVNVFPDAGKSGTPLLAKSFVATPTELDADFASVISEYCTVNGTLKEQLEGIQEQAAAAVAQAKDKSAAASNKSKPGKSTPALQEEEPAEGGEGNDSPGPAGESQQVPFTL</sequence>
<feature type="region of interest" description="Disordered" evidence="1">
    <location>
        <begin position="88"/>
        <end position="139"/>
    </location>
</feature>
<evidence type="ECO:0000313" key="2">
    <source>
        <dbReference type="EMBL" id="MFC3935515.1"/>
    </source>
</evidence>
<feature type="compositionally biased region" description="Low complexity" evidence="1">
    <location>
        <begin position="88"/>
        <end position="107"/>
    </location>
</feature>
<protein>
    <submittedName>
        <fullName evidence="2">PRTRC system protein E</fullName>
    </submittedName>
</protein>
<dbReference type="RefSeq" id="WP_055397625.1">
    <property type="nucleotide sequence ID" value="NZ_CP192461.1"/>
</dbReference>
<dbReference type="Proteomes" id="UP001595693">
    <property type="component" value="Unassembled WGS sequence"/>
</dbReference>
<reference evidence="3" key="1">
    <citation type="journal article" date="2019" name="Int. J. Syst. Evol. Microbiol.">
        <title>The Global Catalogue of Microorganisms (GCM) 10K type strain sequencing project: providing services to taxonomists for standard genome sequencing and annotation.</title>
        <authorList>
            <consortium name="The Broad Institute Genomics Platform"/>
            <consortium name="The Broad Institute Genome Sequencing Center for Infectious Disease"/>
            <person name="Wu L."/>
            <person name="Ma J."/>
        </authorList>
    </citation>
    <scope>NUCLEOTIDE SEQUENCE [LARGE SCALE GENOMIC DNA]</scope>
    <source>
        <strain evidence="3">CCUG 2113</strain>
    </source>
</reference>
<dbReference type="NCBIfam" id="TIGR03741">
    <property type="entry name" value="PRTRC_E"/>
    <property type="match status" value="1"/>
</dbReference>
<evidence type="ECO:0000256" key="1">
    <source>
        <dbReference type="SAM" id="MobiDB-lite"/>
    </source>
</evidence>
<organism evidence="2 3">
    <name type="scientific">Acidovorax facilis</name>
    <dbReference type="NCBI Taxonomy" id="12917"/>
    <lineage>
        <taxon>Bacteria</taxon>
        <taxon>Pseudomonadati</taxon>
        <taxon>Pseudomonadota</taxon>
        <taxon>Betaproteobacteria</taxon>
        <taxon>Burkholderiales</taxon>
        <taxon>Comamonadaceae</taxon>
        <taxon>Acidovorax</taxon>
    </lineage>
</organism>
<keyword evidence="3" id="KW-1185">Reference proteome</keyword>
<proteinExistence type="predicted"/>